<keyword evidence="3" id="KW-1185">Reference proteome</keyword>
<evidence type="ECO:0000313" key="3">
    <source>
        <dbReference type="Proteomes" id="UP000642509"/>
    </source>
</evidence>
<protein>
    <recommendedName>
        <fullName evidence="4">Secreted peptide</fullName>
    </recommendedName>
</protein>
<dbReference type="Proteomes" id="UP000642509">
    <property type="component" value="Unassembled WGS sequence"/>
</dbReference>
<reference evidence="3" key="1">
    <citation type="journal article" date="2019" name="Int. J. Syst. Evol. Microbiol.">
        <title>The Global Catalogue of Microorganisms (GCM) 10K type strain sequencing project: providing services to taxonomists for standard genome sequencing and annotation.</title>
        <authorList>
            <consortium name="The Broad Institute Genomics Platform"/>
            <consortium name="The Broad Institute Genome Sequencing Center for Infectious Disease"/>
            <person name="Wu L."/>
            <person name="Ma J."/>
        </authorList>
    </citation>
    <scope>NUCLEOTIDE SEQUENCE [LARGE SCALE GENOMIC DNA]</scope>
    <source>
        <strain evidence="3">CGMCC 1.7064</strain>
    </source>
</reference>
<gene>
    <name evidence="2" type="ORF">GCM10010977_20610</name>
</gene>
<keyword evidence="1" id="KW-0812">Transmembrane</keyword>
<proteinExistence type="predicted"/>
<name>A0ABQ2M231_9MICC</name>
<evidence type="ECO:0000256" key="1">
    <source>
        <dbReference type="SAM" id="Phobius"/>
    </source>
</evidence>
<dbReference type="EMBL" id="BMLQ01000005">
    <property type="protein sequence ID" value="GGO46199.1"/>
    <property type="molecule type" value="Genomic_DNA"/>
</dbReference>
<accession>A0ABQ2M231</accession>
<sequence length="73" mass="8015">MIVHILVLVLVLVLVLALVFVLVFVLALQSVLVLVFVGHSRPPFPDLLSRTCSPRLVGVAADLPLAIWEQVFE</sequence>
<feature type="transmembrane region" description="Helical" evidence="1">
    <location>
        <begin position="6"/>
        <end position="37"/>
    </location>
</feature>
<organism evidence="2 3">
    <name type="scientific">Citricoccus zhacaiensis</name>
    <dbReference type="NCBI Taxonomy" id="489142"/>
    <lineage>
        <taxon>Bacteria</taxon>
        <taxon>Bacillati</taxon>
        <taxon>Actinomycetota</taxon>
        <taxon>Actinomycetes</taxon>
        <taxon>Micrococcales</taxon>
        <taxon>Micrococcaceae</taxon>
        <taxon>Citricoccus</taxon>
    </lineage>
</organism>
<evidence type="ECO:0000313" key="2">
    <source>
        <dbReference type="EMBL" id="GGO46199.1"/>
    </source>
</evidence>
<comment type="caution">
    <text evidence="2">The sequence shown here is derived from an EMBL/GenBank/DDBJ whole genome shotgun (WGS) entry which is preliminary data.</text>
</comment>
<keyword evidence="1" id="KW-1133">Transmembrane helix</keyword>
<keyword evidence="1" id="KW-0472">Membrane</keyword>
<evidence type="ECO:0008006" key="4">
    <source>
        <dbReference type="Google" id="ProtNLM"/>
    </source>
</evidence>